<evidence type="ECO:0000256" key="5">
    <source>
        <dbReference type="SAM" id="MobiDB-lite"/>
    </source>
</evidence>
<dbReference type="PROSITE" id="PS51671">
    <property type="entry name" value="ACT"/>
    <property type="match status" value="1"/>
</dbReference>
<dbReference type="GO" id="GO:0046983">
    <property type="term" value="F:protein dimerization activity"/>
    <property type="evidence" value="ECO:0007669"/>
    <property type="project" value="InterPro"/>
</dbReference>
<evidence type="ECO:0000259" key="7">
    <source>
        <dbReference type="PROSITE" id="PS51671"/>
    </source>
</evidence>
<sequence>MESFSSLQWEKLIASEKCTPTLLSPLMSSSFIVTECTPSNFDRMDSTIERLHGDCFAKEFEGPSPQTKLAEVQARSLRSPLLGTVHEDQNSVAYSTSSITVGELDFPDMSFLESPPPDFPETSNAWNWPSIETFLELNTTTMVPNSPAHVQLPDNGVTEEVLTARSMPMSADDDDVEGKSDHRSVSGYVPLEQASTESLSSDDAIEIDRRSSMQERNTFNNQRFRSLKRPYLSTLSSDMECDDLGDEGLYRPFKNLITERKRRMKLNERLYCLRAVVPNITKMDKASIVGDAINYVKDLQAQVKIMQEDIHALRAGKEAPLEALSSCAAERGHDREKHPKEMQNAFQYRVLQISVSSMEPNTHQLRILCKNTPGILVRLSRALESLNSEIVSANLTAVGDHILNAIIIKMGSDGVKRPEDVRELLVQTLAEFGLQV</sequence>
<dbReference type="PANTHER" id="PTHR31945:SF144">
    <property type="entry name" value="BHLH DOMAIN-CONTAINING PROTEIN"/>
    <property type="match status" value="1"/>
</dbReference>
<proteinExistence type="predicted"/>
<keyword evidence="2" id="KW-0805">Transcription regulation</keyword>
<comment type="caution">
    <text evidence="8">The sequence shown here is derived from an EMBL/GenBank/DDBJ whole genome shotgun (WGS) entry which is preliminary data.</text>
</comment>
<dbReference type="InterPro" id="IPR051358">
    <property type="entry name" value="TF_AMS/ICE1/BHLH6-like"/>
</dbReference>
<feature type="region of interest" description="Disordered" evidence="5">
    <location>
        <begin position="169"/>
        <end position="201"/>
    </location>
</feature>
<accession>A0A8T2SGL9</accession>
<dbReference type="Pfam" id="PF22754">
    <property type="entry name" value="bHLH-TF_ACT-like_plant"/>
    <property type="match status" value="1"/>
</dbReference>
<dbReference type="EMBL" id="CM035425">
    <property type="protein sequence ID" value="KAH7332019.1"/>
    <property type="molecule type" value="Genomic_DNA"/>
</dbReference>
<evidence type="ECO:0008006" key="10">
    <source>
        <dbReference type="Google" id="ProtNLM"/>
    </source>
</evidence>
<dbReference type="CDD" id="cd04873">
    <property type="entry name" value="ACT_UUR-ACR-like"/>
    <property type="match status" value="1"/>
</dbReference>
<feature type="domain" description="ACT" evidence="7">
    <location>
        <begin position="364"/>
        <end position="436"/>
    </location>
</feature>
<dbReference type="SUPFAM" id="SSF55021">
    <property type="entry name" value="ACT-like"/>
    <property type="match status" value="1"/>
</dbReference>
<evidence type="ECO:0000313" key="8">
    <source>
        <dbReference type="EMBL" id="KAH7332019.1"/>
    </source>
</evidence>
<dbReference type="OrthoDB" id="623055at2759"/>
<dbReference type="GO" id="GO:0003700">
    <property type="term" value="F:DNA-binding transcription factor activity"/>
    <property type="evidence" value="ECO:0007669"/>
    <property type="project" value="TreeGrafter"/>
</dbReference>
<name>A0A8T2SGL9_CERRI</name>
<comment type="subcellular location">
    <subcellularLocation>
        <location evidence="1">Nucleus</location>
    </subcellularLocation>
</comment>
<dbReference type="Pfam" id="PF00010">
    <property type="entry name" value="HLH"/>
    <property type="match status" value="1"/>
</dbReference>
<keyword evidence="9" id="KW-1185">Reference proteome</keyword>
<keyword evidence="4" id="KW-0539">Nucleus</keyword>
<dbReference type="InterPro" id="IPR054502">
    <property type="entry name" value="bHLH-TF_ACT-like_plant"/>
</dbReference>
<dbReference type="InterPro" id="IPR002912">
    <property type="entry name" value="ACT_dom"/>
</dbReference>
<evidence type="ECO:0000259" key="6">
    <source>
        <dbReference type="PROSITE" id="PS50888"/>
    </source>
</evidence>
<dbReference type="GO" id="GO:0005634">
    <property type="term" value="C:nucleus"/>
    <property type="evidence" value="ECO:0007669"/>
    <property type="project" value="UniProtKB-SubCell"/>
</dbReference>
<evidence type="ECO:0000256" key="1">
    <source>
        <dbReference type="ARBA" id="ARBA00004123"/>
    </source>
</evidence>
<gene>
    <name evidence="8" type="ORF">KP509_20G064100</name>
</gene>
<dbReference type="SUPFAM" id="SSF47459">
    <property type="entry name" value="HLH, helix-loop-helix DNA-binding domain"/>
    <property type="match status" value="1"/>
</dbReference>
<protein>
    <recommendedName>
        <fullName evidence="10">BHLH domain-containing protein</fullName>
    </recommendedName>
</protein>
<evidence type="ECO:0000313" key="9">
    <source>
        <dbReference type="Proteomes" id="UP000825935"/>
    </source>
</evidence>
<keyword evidence="3" id="KW-0804">Transcription</keyword>
<dbReference type="AlphaFoldDB" id="A0A8T2SGL9"/>
<organism evidence="8 9">
    <name type="scientific">Ceratopteris richardii</name>
    <name type="common">Triangle waterfern</name>
    <dbReference type="NCBI Taxonomy" id="49495"/>
    <lineage>
        <taxon>Eukaryota</taxon>
        <taxon>Viridiplantae</taxon>
        <taxon>Streptophyta</taxon>
        <taxon>Embryophyta</taxon>
        <taxon>Tracheophyta</taxon>
        <taxon>Polypodiopsida</taxon>
        <taxon>Polypodiidae</taxon>
        <taxon>Polypodiales</taxon>
        <taxon>Pteridineae</taxon>
        <taxon>Pteridaceae</taxon>
        <taxon>Parkerioideae</taxon>
        <taxon>Ceratopteris</taxon>
    </lineage>
</organism>
<evidence type="ECO:0000256" key="4">
    <source>
        <dbReference type="ARBA" id="ARBA00023242"/>
    </source>
</evidence>
<reference evidence="8" key="1">
    <citation type="submission" date="2021-08" db="EMBL/GenBank/DDBJ databases">
        <title>WGS assembly of Ceratopteris richardii.</title>
        <authorList>
            <person name="Marchant D.B."/>
            <person name="Chen G."/>
            <person name="Jenkins J."/>
            <person name="Shu S."/>
            <person name="Leebens-Mack J."/>
            <person name="Grimwood J."/>
            <person name="Schmutz J."/>
            <person name="Soltis P."/>
            <person name="Soltis D."/>
            <person name="Chen Z.-H."/>
        </authorList>
    </citation>
    <scope>NUCLEOTIDE SEQUENCE</scope>
    <source>
        <strain evidence="8">Whitten #5841</strain>
        <tissue evidence="8">Leaf</tissue>
    </source>
</reference>
<dbReference type="InterPro" id="IPR045865">
    <property type="entry name" value="ACT-like_dom_sf"/>
</dbReference>
<dbReference type="InterPro" id="IPR011598">
    <property type="entry name" value="bHLH_dom"/>
</dbReference>
<evidence type="ECO:0000256" key="3">
    <source>
        <dbReference type="ARBA" id="ARBA00023163"/>
    </source>
</evidence>
<dbReference type="InterPro" id="IPR036638">
    <property type="entry name" value="HLH_DNA-bd_sf"/>
</dbReference>
<evidence type="ECO:0000256" key="2">
    <source>
        <dbReference type="ARBA" id="ARBA00023015"/>
    </source>
</evidence>
<dbReference type="SMART" id="SM00353">
    <property type="entry name" value="HLH"/>
    <property type="match status" value="1"/>
</dbReference>
<dbReference type="Gene3D" id="4.10.280.10">
    <property type="entry name" value="Helix-loop-helix DNA-binding domain"/>
    <property type="match status" value="1"/>
</dbReference>
<dbReference type="Proteomes" id="UP000825935">
    <property type="component" value="Chromosome 20"/>
</dbReference>
<feature type="domain" description="BHLH" evidence="6">
    <location>
        <begin position="250"/>
        <end position="299"/>
    </location>
</feature>
<dbReference type="PROSITE" id="PS50888">
    <property type="entry name" value="BHLH"/>
    <property type="match status" value="1"/>
</dbReference>
<dbReference type="GO" id="GO:0043565">
    <property type="term" value="F:sequence-specific DNA binding"/>
    <property type="evidence" value="ECO:0007669"/>
    <property type="project" value="TreeGrafter"/>
</dbReference>
<dbReference type="PANTHER" id="PTHR31945">
    <property type="entry name" value="TRANSCRIPTION FACTOR SCREAM2-RELATED"/>
    <property type="match status" value="1"/>
</dbReference>